<proteinExistence type="predicted"/>
<sequence>MPGDIIHTALGHTSSLRRTDDVDCAIVIDDWKVYDELTAPLQRVGATGIRFDVGGVRTDLMPFGAVEQPAGTVTPAARREPMSVWGFRETFAAAHALALPNAGEVRIPTIAGYSALKLMAWLDRSAHGDYKDAGDLATALLWSLESTDAHERFWNDTTAIELSEGDPRPGTARLLGSDVTSLLGPQRATELRERWPGERPYALIPEMKIPGPTPWPNDLARRLEILNAFEAGLGVSLTTM</sequence>
<accession>A0AAJ1U6P0</accession>
<comment type="caution">
    <text evidence="1">The sequence shown here is derived from an EMBL/GenBank/DDBJ whole genome shotgun (WGS) entry which is preliminary data.</text>
</comment>
<name>A0AAJ1U6P0_9ACTN</name>
<evidence type="ECO:0000313" key="2">
    <source>
        <dbReference type="Proteomes" id="UP001239215"/>
    </source>
</evidence>
<dbReference type="Proteomes" id="UP001239215">
    <property type="component" value="Unassembled WGS sequence"/>
</dbReference>
<reference evidence="1" key="1">
    <citation type="submission" date="2023-07" db="EMBL/GenBank/DDBJ databases">
        <title>Functional and genomic diversity of the sorghum phyllosphere microbiome.</title>
        <authorList>
            <person name="Shade A."/>
        </authorList>
    </citation>
    <scope>NUCLEOTIDE SEQUENCE</scope>
    <source>
        <strain evidence="1">SORGH_AS_1067</strain>
    </source>
</reference>
<dbReference type="RefSeq" id="WP_307203163.1">
    <property type="nucleotide sequence ID" value="NZ_JAUTAN010000001.1"/>
</dbReference>
<gene>
    <name evidence="1" type="ORF">QE405_003512</name>
</gene>
<dbReference type="AlphaFoldDB" id="A0AAJ1U6P0"/>
<dbReference type="EMBL" id="JAUTAN010000001">
    <property type="protein sequence ID" value="MDQ1106228.1"/>
    <property type="molecule type" value="Genomic_DNA"/>
</dbReference>
<organism evidence="1 2">
    <name type="scientific">Nocardioides zeae</name>
    <dbReference type="NCBI Taxonomy" id="1457234"/>
    <lineage>
        <taxon>Bacteria</taxon>
        <taxon>Bacillati</taxon>
        <taxon>Actinomycetota</taxon>
        <taxon>Actinomycetes</taxon>
        <taxon>Propionibacteriales</taxon>
        <taxon>Nocardioidaceae</taxon>
        <taxon>Nocardioides</taxon>
    </lineage>
</organism>
<evidence type="ECO:0000313" key="1">
    <source>
        <dbReference type="EMBL" id="MDQ1106228.1"/>
    </source>
</evidence>
<protein>
    <submittedName>
        <fullName evidence="1">Nucleotidyltransferase</fullName>
    </submittedName>
</protein>